<dbReference type="Pfam" id="PF23383">
    <property type="entry name" value="Beta-prop_IFT140_1st"/>
    <property type="match status" value="2"/>
</dbReference>
<evidence type="ECO:0000256" key="1">
    <source>
        <dbReference type="ARBA" id="ARBA00004138"/>
    </source>
</evidence>
<dbReference type="FunFam" id="1.25.40.470:FF:000015">
    <property type="entry name" value="Intraflagellar transport particle protein 140"/>
    <property type="match status" value="1"/>
</dbReference>
<dbReference type="GO" id="GO:0035721">
    <property type="term" value="P:intraciliary retrograde transport"/>
    <property type="evidence" value="ECO:0007669"/>
    <property type="project" value="TreeGrafter"/>
</dbReference>
<dbReference type="InterPro" id="IPR036322">
    <property type="entry name" value="WD40_repeat_dom_sf"/>
</dbReference>
<comment type="subcellular location">
    <subcellularLocation>
        <location evidence="1">Cell projection</location>
        <location evidence="1">Cilium</location>
    </subcellularLocation>
</comment>
<keyword evidence="3" id="KW-0677">Repeat</keyword>
<dbReference type="InterPro" id="IPR056156">
    <property type="entry name" value="TPR_IF140_C"/>
</dbReference>
<feature type="compositionally biased region" description="Basic and acidic residues" evidence="8">
    <location>
        <begin position="1413"/>
        <end position="1442"/>
    </location>
</feature>
<evidence type="ECO:0000256" key="5">
    <source>
        <dbReference type="ARBA" id="ARBA00023069"/>
    </source>
</evidence>
<dbReference type="Gene3D" id="1.25.40.470">
    <property type="match status" value="2"/>
</dbReference>
<dbReference type="PANTHER" id="PTHR15722:SF7">
    <property type="entry name" value="INTRAFLAGELLAR TRANSPORT PROTEIN 140 HOMOLOG"/>
    <property type="match status" value="1"/>
</dbReference>
<evidence type="ECO:0000256" key="7">
    <source>
        <dbReference type="PROSITE-ProRule" id="PRU00221"/>
    </source>
</evidence>
<accession>A0A8K1CC93</accession>
<gene>
    <name evidence="13" type="ORF">Poli38472_000619</name>
</gene>
<evidence type="ECO:0000259" key="10">
    <source>
        <dbReference type="Pfam" id="PF23385"/>
    </source>
</evidence>
<evidence type="ECO:0000256" key="2">
    <source>
        <dbReference type="ARBA" id="ARBA00022574"/>
    </source>
</evidence>
<dbReference type="GO" id="GO:0036064">
    <property type="term" value="C:ciliary basal body"/>
    <property type="evidence" value="ECO:0007669"/>
    <property type="project" value="TreeGrafter"/>
</dbReference>
<dbReference type="SUPFAM" id="SSF50978">
    <property type="entry name" value="WD40 repeat-like"/>
    <property type="match status" value="1"/>
</dbReference>
<keyword evidence="4" id="KW-0802">TPR repeat</keyword>
<dbReference type="InterPro" id="IPR056154">
    <property type="entry name" value="Beta-prop_IFT140_1st"/>
</dbReference>
<evidence type="ECO:0000259" key="11">
    <source>
        <dbReference type="Pfam" id="PF24760"/>
    </source>
</evidence>
<dbReference type="Pfam" id="PF24760">
    <property type="entry name" value="TPR_IF140_C"/>
    <property type="match status" value="1"/>
</dbReference>
<reference evidence="13" key="1">
    <citation type="submission" date="2019-03" db="EMBL/GenBank/DDBJ databases">
        <title>Long read genome sequence of the mycoparasitic Pythium oligandrum ATCC 38472 isolated from sugarbeet rhizosphere.</title>
        <authorList>
            <person name="Gaulin E."/>
        </authorList>
    </citation>
    <scope>NUCLEOTIDE SEQUENCE</scope>
    <source>
        <strain evidence="13">ATCC 38472_TT</strain>
    </source>
</reference>
<proteinExistence type="predicted"/>
<feature type="repeat" description="WD" evidence="7">
    <location>
        <begin position="96"/>
        <end position="130"/>
    </location>
</feature>
<feature type="region of interest" description="Disordered" evidence="8">
    <location>
        <begin position="1402"/>
        <end position="1457"/>
    </location>
</feature>
<dbReference type="Pfam" id="PF24762">
    <property type="entry name" value="TPR_IF140-IFT172"/>
    <property type="match status" value="1"/>
</dbReference>
<dbReference type="EMBL" id="SPLM01000108">
    <property type="protein sequence ID" value="TMW60577.1"/>
    <property type="molecule type" value="Genomic_DNA"/>
</dbReference>
<feature type="domain" description="IFT140 second beta-propeller" evidence="10">
    <location>
        <begin position="612"/>
        <end position="712"/>
    </location>
</feature>
<keyword evidence="2 7" id="KW-0853">WD repeat</keyword>
<dbReference type="SUPFAM" id="SSF48452">
    <property type="entry name" value="TPR-like"/>
    <property type="match status" value="1"/>
</dbReference>
<sequence>MCALFYDYNVQVPSNHRQVCSTWGETDPVLAIGLENREIHFFSDEGEKIPGSAIYSRGAEIVTTTWQPRGGALAVGWSDGMVSLWVHKESSAREVNSPHTGRVSLLKWAPTGNRLISADENGGVAVWKVDHRWQLSLATTYARQGSITHCVFASTPPQRPTKPGKGDGFVQQVCPSFFFGGEIGSVHYADDLGHISDIQVLNHAVDSMMFYEEQNRLIVITRALQLIVFQIQSTDGTVKPTLKVKLSVAGDGSLRETKWAGPGLLAIASGEPLIRFWDLQAEENSVLSLPKSGSSSAHQVNNIDFSPRRRILVAGTTQGVVFFWRCTSIVVSGNASSNSGTTAKSGAVTLSYRWDLIFTTDIQRSITRIGWSSIYSMLYANTTEGVVIFHEGSMQRALCGDMAVIQSRPTTLSIEKFRDGMITQSTLDATLRIKGVSHDGASLVLWNGSKAEAYELRDQEAKRISQFKCLSNAMVLRGDSIYRTSGNHVEICNMQGVVKNTISFTEAEGRPALLSVQNKFLAVATDRGLLRVFDLSRRDPKATGSMGNFLEAFGDETKSSMMRGVAVNADGTRVCILAEKLEGALKIRIPVSKLYLFQTDLNIFQQYDFGVNKYPLSVFFDPQEPRLLACETYKMKPDALSAVAAATASGGNQNEESAGNQSSSRSSALAEKEITILFASNDHGILMQDSFDLDLKYSALLGIQVPRIYLIAQADKGGNIDTDSSDPSFSYLRTKIMRDFIGLDKVNETARQALIDFCYYMTIGNMDEAYRSVKLIDNPSVWENMAHMCVKTKRLDVAEVCLGNMGHARGAAAVQEAKKEPQIEVPIAMVAIQLGLLDDAARLYRECGRYDLLNKLYQSSSYWQKATDVAAKRDRIHLKNTRYQLAKHLESMGDIKEAMEAYEEAGTHQKDIPRMLFKLGKLELLQKYISTSKDRDMLVWWAQFQESQGYFDLAIESYERAKDDLSIVRVLCFKKDFSHAAKVVETSGNRAAAYHLARQFEAMGEISRAIHFYAIGNCYNHTIRLAKEHNLDAELMSFALMSKPSDMLDCASYFESRGEMEKAVQLYNKGGNVAKALELCFAAQLFEELHYLTDELGPTNTSPQLLKRCADFFIANGHYAKAVHLCLIAGRVNEALDVCMQHKVKVTEEMAEKMTPPKDDKDADNKVAQKKRTALLLKLAKCCKQQGAYHLATKKYTQAGEKVKAMKCLLKSGDTEKVVFFANVSRNNDIYVLAANYLQTLDWRKDSDILKNILGFYTKARAFEQLATFYQSCAQAEIEEYRDYEKALGAIQEAVKVLSKAKTENKERLLKQSAGRLLLMEQFIAARQQIRQSPAEMIPVVMKLLEEPGIDQAIRAGDAYALIVEAYYYEGDLQQAHDTLQEMKSKGLVLKTFVDPRIINDVHQKLGGSGQSEQKKASPREEEKRDTSSFKARQEAKHSPREEEGDDMEEDIAEEDD</sequence>
<evidence type="ECO:0000256" key="3">
    <source>
        <dbReference type="ARBA" id="ARBA00022737"/>
    </source>
</evidence>
<dbReference type="InterPro" id="IPR056155">
    <property type="entry name" value="Beta-prop_IFT140_2nd"/>
</dbReference>
<evidence type="ECO:0000259" key="12">
    <source>
        <dbReference type="Pfam" id="PF24762"/>
    </source>
</evidence>
<name>A0A8K1CC93_PYTOL</name>
<comment type="caution">
    <text evidence="13">The sequence shown here is derived from an EMBL/GenBank/DDBJ whole genome shotgun (WGS) entry which is preliminary data.</text>
</comment>
<evidence type="ECO:0008006" key="15">
    <source>
        <dbReference type="Google" id="ProtNLM"/>
    </source>
</evidence>
<feature type="domain" description="IFT140 first beta-propeller" evidence="9">
    <location>
        <begin position="175"/>
        <end position="391"/>
    </location>
</feature>
<dbReference type="SMART" id="SM00320">
    <property type="entry name" value="WD40"/>
    <property type="match status" value="4"/>
</dbReference>
<dbReference type="PANTHER" id="PTHR15722">
    <property type="entry name" value="IFT140/172-RELATED"/>
    <property type="match status" value="1"/>
</dbReference>
<feature type="compositionally biased region" description="Acidic residues" evidence="8">
    <location>
        <begin position="1443"/>
        <end position="1457"/>
    </location>
</feature>
<dbReference type="GO" id="GO:0005930">
    <property type="term" value="C:axoneme"/>
    <property type="evidence" value="ECO:0007669"/>
    <property type="project" value="TreeGrafter"/>
</dbReference>
<dbReference type="PROSITE" id="PS50294">
    <property type="entry name" value="WD_REPEATS_REGION"/>
    <property type="match status" value="1"/>
</dbReference>
<feature type="domain" description="IFT140 second beta-propeller" evidence="10">
    <location>
        <begin position="401"/>
        <end position="610"/>
    </location>
</feature>
<dbReference type="InterPro" id="IPR011990">
    <property type="entry name" value="TPR-like_helical_dom_sf"/>
</dbReference>
<dbReference type="Gene3D" id="2.130.10.10">
    <property type="entry name" value="YVTN repeat-like/Quinoprotein amine dehydrogenase"/>
    <property type="match status" value="2"/>
</dbReference>
<dbReference type="OrthoDB" id="10258787at2759"/>
<keyword evidence="14" id="KW-1185">Reference proteome</keyword>
<evidence type="ECO:0000313" key="14">
    <source>
        <dbReference type="Proteomes" id="UP000794436"/>
    </source>
</evidence>
<dbReference type="Pfam" id="PF23385">
    <property type="entry name" value="Beta-prop_IFT140_2nd"/>
    <property type="match status" value="2"/>
</dbReference>
<evidence type="ECO:0000256" key="6">
    <source>
        <dbReference type="ARBA" id="ARBA00023273"/>
    </source>
</evidence>
<keyword evidence="6" id="KW-0966">Cell projection</keyword>
<dbReference type="PROSITE" id="PS50082">
    <property type="entry name" value="WD_REPEATS_2"/>
    <property type="match status" value="1"/>
</dbReference>
<feature type="domain" description="IFT140 first beta-propeller" evidence="9">
    <location>
        <begin position="3"/>
        <end position="159"/>
    </location>
</feature>
<dbReference type="InterPro" id="IPR015943">
    <property type="entry name" value="WD40/YVTN_repeat-like_dom_sf"/>
</dbReference>
<dbReference type="InterPro" id="IPR001680">
    <property type="entry name" value="WD40_rpt"/>
</dbReference>
<dbReference type="GO" id="GO:0030991">
    <property type="term" value="C:intraciliary transport particle A"/>
    <property type="evidence" value="ECO:0007669"/>
    <property type="project" value="TreeGrafter"/>
</dbReference>
<evidence type="ECO:0000256" key="4">
    <source>
        <dbReference type="ARBA" id="ARBA00022803"/>
    </source>
</evidence>
<dbReference type="SUPFAM" id="SSF82171">
    <property type="entry name" value="DPP6 N-terminal domain-like"/>
    <property type="match status" value="1"/>
</dbReference>
<organism evidence="13 14">
    <name type="scientific">Pythium oligandrum</name>
    <name type="common">Mycoparasitic fungus</name>
    <dbReference type="NCBI Taxonomy" id="41045"/>
    <lineage>
        <taxon>Eukaryota</taxon>
        <taxon>Sar</taxon>
        <taxon>Stramenopiles</taxon>
        <taxon>Oomycota</taxon>
        <taxon>Peronosporomycetes</taxon>
        <taxon>Pythiales</taxon>
        <taxon>Pythiaceae</taxon>
        <taxon>Pythium</taxon>
    </lineage>
</organism>
<evidence type="ECO:0000313" key="13">
    <source>
        <dbReference type="EMBL" id="TMW60577.1"/>
    </source>
</evidence>
<feature type="domain" description="IF140 C-terminal TPR" evidence="11">
    <location>
        <begin position="1264"/>
        <end position="1384"/>
    </location>
</feature>
<evidence type="ECO:0000256" key="8">
    <source>
        <dbReference type="SAM" id="MobiDB-lite"/>
    </source>
</evidence>
<dbReference type="InterPro" id="IPR056168">
    <property type="entry name" value="TPR_IF140/IFT172/WDR19"/>
</dbReference>
<feature type="domain" description="IF140/IFT172/WDR19 TPR" evidence="12">
    <location>
        <begin position="764"/>
        <end position="1256"/>
    </location>
</feature>
<dbReference type="Proteomes" id="UP000794436">
    <property type="component" value="Unassembled WGS sequence"/>
</dbReference>
<evidence type="ECO:0000259" key="9">
    <source>
        <dbReference type="Pfam" id="PF23383"/>
    </source>
</evidence>
<protein>
    <recommendedName>
        <fullName evidence="15">Intraflagellar transport protein 140</fullName>
    </recommendedName>
</protein>
<keyword evidence="5" id="KW-0969">Cilium</keyword>